<evidence type="ECO:0000256" key="1">
    <source>
        <dbReference type="ARBA" id="ARBA00022441"/>
    </source>
</evidence>
<evidence type="ECO:0000313" key="2">
    <source>
        <dbReference type="Proteomes" id="UP000887574"/>
    </source>
</evidence>
<protein>
    <submittedName>
        <fullName evidence="3">Uncharacterized protein</fullName>
    </submittedName>
</protein>
<dbReference type="InterPro" id="IPR006652">
    <property type="entry name" value="Kelch_1"/>
</dbReference>
<accession>A0A915DUW2</accession>
<dbReference type="Pfam" id="PF01344">
    <property type="entry name" value="Kelch_1"/>
    <property type="match status" value="1"/>
</dbReference>
<sequence length="193" mass="22677">MSTELCKRQEDEKQPAPMPRKLAVLGIDLDYLYIFGGQCKKHKTEIDKTWRYNLLTKQWNELNNHNMMDYGHKFTSEQNSCACSPITETPSFLLAESYYVKQSDGMDELINSLKIMSKVSDSSFNVEQIELFDVDDSLGTEIEHFYNEVQLHSKNKHCFYIFYDCNRRRVERSNDEEDKAFSTEPKTIVKEIL</sequence>
<dbReference type="WBParaSite" id="jg23745">
    <property type="protein sequence ID" value="jg23745"/>
    <property type="gene ID" value="jg23745"/>
</dbReference>
<dbReference type="AlphaFoldDB" id="A0A915DUW2"/>
<dbReference type="InterPro" id="IPR015915">
    <property type="entry name" value="Kelch-typ_b-propeller"/>
</dbReference>
<reference evidence="3" key="1">
    <citation type="submission" date="2022-11" db="UniProtKB">
        <authorList>
            <consortium name="WormBaseParasite"/>
        </authorList>
    </citation>
    <scope>IDENTIFICATION</scope>
</reference>
<organism evidence="2 3">
    <name type="scientific">Ditylenchus dipsaci</name>
    <dbReference type="NCBI Taxonomy" id="166011"/>
    <lineage>
        <taxon>Eukaryota</taxon>
        <taxon>Metazoa</taxon>
        <taxon>Ecdysozoa</taxon>
        <taxon>Nematoda</taxon>
        <taxon>Chromadorea</taxon>
        <taxon>Rhabditida</taxon>
        <taxon>Tylenchina</taxon>
        <taxon>Tylenchomorpha</taxon>
        <taxon>Sphaerularioidea</taxon>
        <taxon>Anguinidae</taxon>
        <taxon>Anguininae</taxon>
        <taxon>Ditylenchus</taxon>
    </lineage>
</organism>
<dbReference type="SUPFAM" id="SSF117281">
    <property type="entry name" value="Kelch motif"/>
    <property type="match status" value="1"/>
</dbReference>
<dbReference type="Proteomes" id="UP000887574">
    <property type="component" value="Unplaced"/>
</dbReference>
<keyword evidence="2" id="KW-1185">Reference proteome</keyword>
<keyword evidence="1" id="KW-0880">Kelch repeat</keyword>
<name>A0A915DUW2_9BILA</name>
<proteinExistence type="predicted"/>
<evidence type="ECO:0000313" key="3">
    <source>
        <dbReference type="WBParaSite" id="jg23745"/>
    </source>
</evidence>
<dbReference type="Gene3D" id="2.120.10.80">
    <property type="entry name" value="Kelch-type beta propeller"/>
    <property type="match status" value="1"/>
</dbReference>